<proteinExistence type="predicted"/>
<evidence type="ECO:0000313" key="2">
    <source>
        <dbReference type="Proteomes" id="UP000095706"/>
    </source>
</evidence>
<gene>
    <name evidence="1" type="ORF">ERS852406_00950</name>
</gene>
<dbReference type="Gene3D" id="3.40.630.10">
    <property type="entry name" value="Zn peptidases"/>
    <property type="match status" value="1"/>
</dbReference>
<accession>A0A174B1C2</accession>
<name>A0A174B1C2_9FIRM</name>
<sequence length="93" mass="11283">MRKKWEIEEEYRNFCRNNKELALQTLRELTLTPTETGKEDQRIAYCMEWMKQQGMESVHTDELGNVIWEYRPEQEKKVLYTAHVETVCLLSRK</sequence>
<reference evidence="1 2" key="1">
    <citation type="submission" date="2015-09" db="EMBL/GenBank/DDBJ databases">
        <authorList>
            <consortium name="Pathogen Informatics"/>
        </authorList>
    </citation>
    <scope>NUCLEOTIDE SEQUENCE [LARGE SCALE GENOMIC DNA]</scope>
    <source>
        <strain evidence="1 2">2789STDY5608849</strain>
    </source>
</reference>
<dbReference type="Proteomes" id="UP000095706">
    <property type="component" value="Unassembled WGS sequence"/>
</dbReference>
<dbReference type="RefSeq" id="WP_055226734.1">
    <property type="nucleotide sequence ID" value="NZ_CYYV01000004.1"/>
</dbReference>
<dbReference type="AlphaFoldDB" id="A0A174B1C2"/>
<evidence type="ECO:0000313" key="1">
    <source>
        <dbReference type="EMBL" id="CUN93546.1"/>
    </source>
</evidence>
<protein>
    <submittedName>
        <fullName evidence="1">Peptidase</fullName>
    </submittedName>
</protein>
<organism evidence="1 2">
    <name type="scientific">Fusicatenibacter saccharivorans</name>
    <dbReference type="NCBI Taxonomy" id="1150298"/>
    <lineage>
        <taxon>Bacteria</taxon>
        <taxon>Bacillati</taxon>
        <taxon>Bacillota</taxon>
        <taxon>Clostridia</taxon>
        <taxon>Lachnospirales</taxon>
        <taxon>Lachnospiraceae</taxon>
        <taxon>Fusicatenibacter</taxon>
    </lineage>
</organism>
<dbReference type="EMBL" id="CYYV01000004">
    <property type="protein sequence ID" value="CUN93546.1"/>
    <property type="molecule type" value="Genomic_DNA"/>
</dbReference>
<dbReference type="SUPFAM" id="SSF53187">
    <property type="entry name" value="Zn-dependent exopeptidases"/>
    <property type="match status" value="1"/>
</dbReference>